<organism evidence="1 2">
    <name type="scientific">Haloprofundus marisrubri</name>
    <dbReference type="NCBI Taxonomy" id="1514971"/>
    <lineage>
        <taxon>Archaea</taxon>
        <taxon>Methanobacteriati</taxon>
        <taxon>Methanobacteriota</taxon>
        <taxon>Stenosarchaea group</taxon>
        <taxon>Halobacteria</taxon>
        <taxon>Halobacteriales</taxon>
        <taxon>Haloferacaceae</taxon>
        <taxon>Haloprofundus</taxon>
    </lineage>
</organism>
<dbReference type="STRING" id="1514971.AUR64_03360"/>
<dbReference type="Proteomes" id="UP000054387">
    <property type="component" value="Unassembled WGS sequence"/>
</dbReference>
<reference evidence="1 2" key="1">
    <citation type="submission" date="2015-12" db="EMBL/GenBank/DDBJ databases">
        <title>Haloprofundus marisrubri gen. nov., sp. nov., an extremely halophilic archaeon isolated from the Discovery deep brine-seawater interface in the Red Sea.</title>
        <authorList>
            <person name="Zhang G."/>
            <person name="Stingl U."/>
            <person name="Rashid M."/>
        </authorList>
    </citation>
    <scope>NUCLEOTIDE SEQUENCE [LARGE SCALE GENOMIC DNA]</scope>
    <source>
        <strain evidence="1 2">SB9</strain>
    </source>
</reference>
<accession>A0A0W1REH0</accession>
<protein>
    <submittedName>
        <fullName evidence="1">Uncharacterized protein</fullName>
    </submittedName>
</protein>
<keyword evidence="2" id="KW-1185">Reference proteome</keyword>
<name>A0A0W1REH0_9EURY</name>
<sequence>MFDALAELVEREDDGQTTTVEDEPARELATRFAPTVYFDENEPWFRTDPRRYTIFRLRNAS</sequence>
<gene>
    <name evidence="1" type="ORF">AUR64_03360</name>
</gene>
<evidence type="ECO:0000313" key="1">
    <source>
        <dbReference type="EMBL" id="KTG11552.1"/>
    </source>
</evidence>
<dbReference type="EMBL" id="LOPU01000003">
    <property type="protein sequence ID" value="KTG11552.1"/>
    <property type="molecule type" value="Genomic_DNA"/>
</dbReference>
<dbReference type="AlphaFoldDB" id="A0A0W1REH0"/>
<comment type="caution">
    <text evidence="1">The sequence shown here is derived from an EMBL/GenBank/DDBJ whole genome shotgun (WGS) entry which is preliminary data.</text>
</comment>
<evidence type="ECO:0000313" key="2">
    <source>
        <dbReference type="Proteomes" id="UP000054387"/>
    </source>
</evidence>
<dbReference type="RefSeq" id="WP_058580036.1">
    <property type="nucleotide sequence ID" value="NZ_LOPU01000003.1"/>
</dbReference>
<proteinExistence type="predicted"/>